<evidence type="ECO:0000313" key="1">
    <source>
        <dbReference type="EMBL" id="KAI3402926.2"/>
    </source>
</evidence>
<comment type="caution">
    <text evidence="1">The sequence shown here is derived from an EMBL/GenBank/DDBJ whole genome shotgun (WGS) entry which is preliminary data.</text>
</comment>
<proteinExistence type="predicted"/>
<dbReference type="Proteomes" id="UP001202479">
    <property type="component" value="Unassembled WGS sequence"/>
</dbReference>
<sequence length="77" mass="8015">MSLVTSSTPSIDSYVDITITPSVLETLDVQQTIVAQNTLFTSSINETSSLLPEISTYQGAAPQVAVGFVALAIAALI</sequence>
<dbReference type="GeneID" id="73381793"/>
<organism evidence="1 2">
    <name type="scientific">Candida oxycetoniae</name>
    <dbReference type="NCBI Taxonomy" id="497107"/>
    <lineage>
        <taxon>Eukaryota</taxon>
        <taxon>Fungi</taxon>
        <taxon>Dikarya</taxon>
        <taxon>Ascomycota</taxon>
        <taxon>Saccharomycotina</taxon>
        <taxon>Pichiomycetes</taxon>
        <taxon>Debaryomycetaceae</taxon>
        <taxon>Candida/Lodderomyces clade</taxon>
        <taxon>Candida</taxon>
    </lineage>
</organism>
<gene>
    <name evidence="1" type="ORF">KGF56_004178</name>
</gene>
<evidence type="ECO:0000313" key="2">
    <source>
        <dbReference type="Proteomes" id="UP001202479"/>
    </source>
</evidence>
<dbReference type="RefSeq" id="XP_049178673.1">
    <property type="nucleotide sequence ID" value="XM_049325590.1"/>
</dbReference>
<protein>
    <submittedName>
        <fullName evidence="1">Uncharacterized protein</fullName>
    </submittedName>
</protein>
<name>A0AAI9STT9_9ASCO</name>
<reference evidence="1" key="1">
    <citation type="journal article" date="2022" name="DNA Res.">
        <title>Genome analysis of five recently described species of the CUG-Ser clade uncovers Candida theae as a new hybrid lineage with pathogenic potential in the Candida parapsilosis species complex.</title>
        <authorList>
            <person name="Mixao V."/>
            <person name="Del Olmo V."/>
            <person name="Hegedusova E."/>
            <person name="Saus E."/>
            <person name="Pryszcz L."/>
            <person name="Cillingova A."/>
            <person name="Nosek J."/>
            <person name="Gabaldon T."/>
        </authorList>
    </citation>
    <scope>NUCLEOTIDE SEQUENCE</scope>
    <source>
        <strain evidence="1">CBS 10844</strain>
    </source>
</reference>
<dbReference type="EMBL" id="JAHUZD010000139">
    <property type="protein sequence ID" value="KAI3402926.2"/>
    <property type="molecule type" value="Genomic_DNA"/>
</dbReference>
<keyword evidence="2" id="KW-1185">Reference proteome</keyword>
<accession>A0AAI9STT9</accession>
<dbReference type="AlphaFoldDB" id="A0AAI9STT9"/>